<evidence type="ECO:0000313" key="4">
    <source>
        <dbReference type="Proteomes" id="UP000682733"/>
    </source>
</evidence>
<dbReference type="Pfam" id="PF14291">
    <property type="entry name" value="DUF4371"/>
    <property type="match status" value="1"/>
</dbReference>
<dbReference type="EMBL" id="CAJNOK010020192">
    <property type="protein sequence ID" value="CAF1312339.1"/>
    <property type="molecule type" value="Genomic_DNA"/>
</dbReference>
<dbReference type="AlphaFoldDB" id="A0A8S2QYH3"/>
<dbReference type="Proteomes" id="UP000682733">
    <property type="component" value="Unassembled WGS sequence"/>
</dbReference>
<evidence type="ECO:0000313" key="2">
    <source>
        <dbReference type="EMBL" id="CAF1312339.1"/>
    </source>
</evidence>
<proteinExistence type="predicted"/>
<evidence type="ECO:0000313" key="3">
    <source>
        <dbReference type="EMBL" id="CAF4120708.1"/>
    </source>
</evidence>
<protein>
    <recommendedName>
        <fullName evidence="1">DUF4371 domain-containing protein</fullName>
    </recommendedName>
</protein>
<accession>A0A8S2QYH3</accession>
<feature type="domain" description="DUF4371" evidence="1">
    <location>
        <begin position="33"/>
        <end position="242"/>
    </location>
</feature>
<organism evidence="3 4">
    <name type="scientific">Didymodactylos carnosus</name>
    <dbReference type="NCBI Taxonomy" id="1234261"/>
    <lineage>
        <taxon>Eukaryota</taxon>
        <taxon>Metazoa</taxon>
        <taxon>Spiralia</taxon>
        <taxon>Gnathifera</taxon>
        <taxon>Rotifera</taxon>
        <taxon>Eurotatoria</taxon>
        <taxon>Bdelloidea</taxon>
        <taxon>Philodinida</taxon>
        <taxon>Philodinidae</taxon>
        <taxon>Didymodactylos</taxon>
    </lineage>
</organism>
<name>A0A8S2QYH3_9BILA</name>
<evidence type="ECO:0000259" key="1">
    <source>
        <dbReference type="Pfam" id="PF14291"/>
    </source>
</evidence>
<dbReference type="Proteomes" id="UP000677228">
    <property type="component" value="Unassembled WGS sequence"/>
</dbReference>
<dbReference type="EMBL" id="CAJOBA010041785">
    <property type="protein sequence ID" value="CAF4120708.1"/>
    <property type="molecule type" value="Genomic_DNA"/>
</dbReference>
<dbReference type="PANTHER" id="PTHR45749">
    <property type="match status" value="1"/>
</dbReference>
<reference evidence="3" key="1">
    <citation type="submission" date="2021-02" db="EMBL/GenBank/DDBJ databases">
        <authorList>
            <person name="Nowell W R."/>
        </authorList>
    </citation>
    <scope>NUCLEOTIDE SEQUENCE</scope>
</reference>
<gene>
    <name evidence="2" type="ORF">OVA965_LOCUS29043</name>
    <name evidence="3" type="ORF">TMI583_LOCUS29809</name>
</gene>
<sequence>MIVDQISQLVVKPLQGFHLKDATKHMSNHEATEYHKTAITKATEFSVRYNRPEKEINNLLEKKNDQQIKENRRILRSIIETILFLAKQNISFRGHEDEGFPRNDAAAQGNFRELLMFRSSSGDEVIKNHLKTCSRNAMYMSPQIQNELIQICAEIVKKKILKELISSSAFYSILVDETSDVSGTEQLSFSVRFMSYEADNPVIREEFLGFTPITDLSGRGIAETVIQLIREHGLDVHKLRGKMRLT</sequence>
<dbReference type="PANTHER" id="PTHR45749:SF37">
    <property type="entry name" value="OS05G0311600 PROTEIN"/>
    <property type="match status" value="1"/>
</dbReference>
<comment type="caution">
    <text evidence="3">The sequence shown here is derived from an EMBL/GenBank/DDBJ whole genome shotgun (WGS) entry which is preliminary data.</text>
</comment>
<dbReference type="InterPro" id="IPR025398">
    <property type="entry name" value="DUF4371"/>
</dbReference>